<feature type="region of interest" description="Disordered" evidence="6">
    <location>
        <begin position="201"/>
        <end position="240"/>
    </location>
</feature>
<dbReference type="InterPro" id="IPR036236">
    <property type="entry name" value="Znf_C2H2_sf"/>
</dbReference>
<reference evidence="9" key="2">
    <citation type="submission" date="2021-02" db="UniProtKB">
        <authorList>
            <consortium name="EnsemblMetazoa"/>
        </authorList>
    </citation>
    <scope>IDENTIFICATION</scope>
    <source>
        <strain evidence="9">JHB</strain>
    </source>
</reference>
<dbReference type="SMART" id="SM00355">
    <property type="entry name" value="ZnF_C2H2"/>
    <property type="match status" value="22"/>
</dbReference>
<feature type="domain" description="C2H2-type" evidence="7">
    <location>
        <begin position="904"/>
        <end position="931"/>
    </location>
</feature>
<evidence type="ECO:0000256" key="1">
    <source>
        <dbReference type="ARBA" id="ARBA00022723"/>
    </source>
</evidence>
<feature type="domain" description="C2H2-type" evidence="7">
    <location>
        <begin position="931"/>
        <end position="959"/>
    </location>
</feature>
<organism>
    <name type="scientific">Culex quinquefasciatus</name>
    <name type="common">Southern house mosquito</name>
    <name type="synonym">Culex pungens</name>
    <dbReference type="NCBI Taxonomy" id="7176"/>
    <lineage>
        <taxon>Eukaryota</taxon>
        <taxon>Metazoa</taxon>
        <taxon>Ecdysozoa</taxon>
        <taxon>Arthropoda</taxon>
        <taxon>Hexapoda</taxon>
        <taxon>Insecta</taxon>
        <taxon>Pterygota</taxon>
        <taxon>Neoptera</taxon>
        <taxon>Endopterygota</taxon>
        <taxon>Diptera</taxon>
        <taxon>Nematocera</taxon>
        <taxon>Culicoidea</taxon>
        <taxon>Culicidae</taxon>
        <taxon>Culicinae</taxon>
        <taxon>Culicini</taxon>
        <taxon>Culex</taxon>
        <taxon>Culex</taxon>
    </lineage>
</organism>
<dbReference type="EnsemblMetazoa" id="CPIJ001475-RA">
    <property type="protein sequence ID" value="CPIJ001475-PA"/>
    <property type="gene ID" value="CPIJ001475"/>
</dbReference>
<dbReference type="FunFam" id="3.30.160.60:FF:000065">
    <property type="entry name" value="B-cell CLL/lymphoma 6, member B"/>
    <property type="match status" value="1"/>
</dbReference>
<gene>
    <name evidence="9" type="primary">6033310</name>
    <name evidence="8" type="ORF">CpipJ_CPIJ001475</name>
</gene>
<dbReference type="VEuPathDB" id="VectorBase:CQUJHB001698"/>
<evidence type="ECO:0000256" key="5">
    <source>
        <dbReference type="PROSITE-ProRule" id="PRU00042"/>
    </source>
</evidence>
<dbReference type="FunFam" id="3.30.160.60:FF:000446">
    <property type="entry name" value="Zinc finger protein"/>
    <property type="match status" value="1"/>
</dbReference>
<dbReference type="InterPro" id="IPR013087">
    <property type="entry name" value="Znf_C2H2_type"/>
</dbReference>
<evidence type="ECO:0000259" key="7">
    <source>
        <dbReference type="PROSITE" id="PS50157"/>
    </source>
</evidence>
<dbReference type="HOGENOM" id="CLU_289391_0_0_1"/>
<keyword evidence="3 5" id="KW-0863">Zinc-finger</keyword>
<keyword evidence="1" id="KW-0479">Metal-binding</keyword>
<dbReference type="PANTHER" id="PTHR24379">
    <property type="entry name" value="KRAB AND ZINC FINGER DOMAIN-CONTAINING"/>
    <property type="match status" value="1"/>
</dbReference>
<dbReference type="GO" id="GO:0008270">
    <property type="term" value="F:zinc ion binding"/>
    <property type="evidence" value="ECO:0007669"/>
    <property type="project" value="UniProtKB-KW"/>
</dbReference>
<dbReference type="Pfam" id="PF12874">
    <property type="entry name" value="zf-met"/>
    <property type="match status" value="1"/>
</dbReference>
<feature type="region of interest" description="Disordered" evidence="6">
    <location>
        <begin position="1"/>
        <end position="31"/>
    </location>
</feature>
<protein>
    <submittedName>
        <fullName evidence="8 9">Zinc finger protein 58</fullName>
    </submittedName>
</protein>
<dbReference type="SUPFAM" id="SSF57667">
    <property type="entry name" value="beta-beta-alpha zinc fingers"/>
    <property type="match status" value="8"/>
</dbReference>
<dbReference type="OMA" id="RRSYLWN"/>
<reference evidence="8" key="1">
    <citation type="submission" date="2007-03" db="EMBL/GenBank/DDBJ databases">
        <title>Annotation of Culex pipiens quinquefasciatus.</title>
        <authorList>
            <consortium name="The Broad Institute Genome Sequencing Platform"/>
            <person name="Atkinson P.W."/>
            <person name="Hemingway J."/>
            <person name="Christensen B.M."/>
            <person name="Higgs S."/>
            <person name="Kodira C."/>
            <person name="Hannick L."/>
            <person name="Megy K."/>
            <person name="O'Leary S."/>
            <person name="Pearson M."/>
            <person name="Haas B.J."/>
            <person name="Mauceli E."/>
            <person name="Wortman J.R."/>
            <person name="Lee N.H."/>
            <person name="Guigo R."/>
            <person name="Stanke M."/>
            <person name="Alvarado L."/>
            <person name="Amedeo P."/>
            <person name="Antoine C.H."/>
            <person name="Arensburger P."/>
            <person name="Bidwell S.L."/>
            <person name="Crawford M."/>
            <person name="Camaro F."/>
            <person name="Devon K."/>
            <person name="Engels R."/>
            <person name="Hammond M."/>
            <person name="Howarth C."/>
            <person name="Koehrsen M."/>
            <person name="Lawson D."/>
            <person name="Montgomery P."/>
            <person name="Nene V."/>
            <person name="Nusbaum C."/>
            <person name="Puiu D."/>
            <person name="Romero-Severson J."/>
            <person name="Severson D.W."/>
            <person name="Shumway M."/>
            <person name="Sisk P."/>
            <person name="Stolte C."/>
            <person name="Zeng Q."/>
            <person name="Eisenstadt E."/>
            <person name="Fraser-Liggett C."/>
            <person name="Strausberg R."/>
            <person name="Galagan J."/>
            <person name="Birren B."/>
            <person name="Collins F.H."/>
        </authorList>
    </citation>
    <scope>NUCLEOTIDE SEQUENCE [LARGE SCALE GENOMIC DNA]</scope>
    <source>
        <strain evidence="8">JHB</strain>
    </source>
</reference>
<feature type="domain" description="C2H2-type" evidence="7">
    <location>
        <begin position="781"/>
        <end position="804"/>
    </location>
</feature>
<dbReference type="OrthoDB" id="6077919at2759"/>
<dbReference type="FunCoup" id="B0W4Z2">
    <property type="interactions" value="40"/>
</dbReference>
<keyword evidence="4" id="KW-0862">Zinc</keyword>
<feature type="domain" description="C2H2-type" evidence="7">
    <location>
        <begin position="623"/>
        <end position="650"/>
    </location>
</feature>
<feature type="domain" description="C2H2-type" evidence="7">
    <location>
        <begin position="741"/>
        <end position="764"/>
    </location>
</feature>
<sequence>MEVNESLEMVESKHDFNQDPEDDEILPPEENPPRHPFQCEICDRILTTKQSLQVHKRTHADPVIRPMFGCEICGTTFKSRTGLSYHLETKHIPENERKKLPCPTCGRIFKSDEGRKIHMTIQHGVGGPIFRCKECPMVFARKHHLDLHMATHGAGQHVCTICGKSFARLKGLSQHEAICGGVKELCCPECGKQLRSEQALENHRKKCRSSGLRGEVGDGERRGRPKKSGSGGEEGKVRMRRSKHDRFLGLDHLADPSALVEAVADPAKVEPKPVDLYPKRFPCEHCPLDFASKQAMQYHAQQQHWQVMGLVDPAERRIRCVHCPYKCYRKQELQKHERRKHWDVLGLAKPTILKRGRKKTRKEVDYVELEGLPAEVECDVKNEEVDPVKLEDTFAEAKNESYEPTPDGFAANEVFIKDEMVEFANDLDLDYFENDSTDGDELVEKPTFESIAADVDNLQEPTKEEVDTLDVEPALETNVSEEPRVFKELVIKLEKLDYFALVKSSSCEKRVKRSKTTPASSYRCEECDRSYNHKGNFKAHNEKVHGITEEADEGALSRSCKHCDKRFRNWTQQLRHTKLLHGETIDESQFVQCPACFAKFFNQEDMKEHDCPRSSERMALRPFKCDRCDKTYALLTQLESHYPIHPDYQNFKCDMCPKAFFKESTLKSHKSYKHGPRTNIIRKFRSKAKLNKPFPRKECEHCGQTFAHQYHLAQHRVKEHGSTEIPVANRPVPRTTLPRNFHCDQCDKSFYYESYFAAHKAKVHGVGEAPPQYYRKQFPMHTCKHCQNKFTSWGALIYHRKHIHGESIEKTQFVKCASCHLKFASEEEMANHVCLRGIIRERERPFKCDLCDKAFPVKTHLEIHYSVHPEYHNFKCDECPRGFYFERELDKHKKKVHISTESYHTCETCNLRFKTKGNLVRHQEFHMGRVYCCEHCGKEFQARHSLKTHMFYAHAEYGSEAARAARAIPCKICGKTLAGSSSLKLHMEIHTNERQFKCSFPSCGKLFLRRTCVRVHEQSHTKNYRFKCKFCDYGTVHRKTILLHEQREHNYNRLVEGNDS</sequence>
<dbReference type="KEGG" id="cqu:CpipJ_CPIJ001475"/>
<evidence type="ECO:0000313" key="9">
    <source>
        <dbReference type="EnsemblMetazoa" id="CPIJ001475-PA"/>
    </source>
</evidence>
<dbReference type="VEuPathDB" id="VectorBase:CPIJ001475"/>
<accession>B0W4Z2</accession>
<dbReference type="GO" id="GO:0005634">
    <property type="term" value="C:nucleus"/>
    <property type="evidence" value="ECO:0007669"/>
    <property type="project" value="UniProtKB-ARBA"/>
</dbReference>
<feature type="domain" description="C2H2-type" evidence="7">
    <location>
        <begin position="157"/>
        <end position="184"/>
    </location>
</feature>
<evidence type="ECO:0000256" key="2">
    <source>
        <dbReference type="ARBA" id="ARBA00022737"/>
    </source>
</evidence>
<feature type="domain" description="C2H2-type" evidence="7">
    <location>
        <begin position="130"/>
        <end position="157"/>
    </location>
</feature>
<feature type="domain" description="C2H2-type" evidence="7">
    <location>
        <begin position="522"/>
        <end position="545"/>
    </location>
</feature>
<dbReference type="PROSITE" id="PS00028">
    <property type="entry name" value="ZINC_FINGER_C2H2_1"/>
    <property type="match status" value="19"/>
</dbReference>
<feature type="domain" description="C2H2-type" evidence="7">
    <location>
        <begin position="37"/>
        <end position="64"/>
    </location>
</feature>
<keyword evidence="2" id="KW-0677">Repeat</keyword>
<feature type="compositionally biased region" description="Acidic residues" evidence="6">
    <location>
        <begin position="18"/>
        <end position="27"/>
    </location>
</feature>
<keyword evidence="10" id="KW-1185">Reference proteome</keyword>
<feature type="domain" description="C2H2-type" evidence="7">
    <location>
        <begin position="68"/>
        <end position="96"/>
    </location>
</feature>
<feature type="domain" description="C2H2-type" evidence="7">
    <location>
        <begin position="846"/>
        <end position="868"/>
    </location>
</feature>
<feature type="domain" description="C2H2-type" evidence="7">
    <location>
        <begin position="185"/>
        <end position="214"/>
    </location>
</feature>
<evidence type="ECO:0000313" key="8">
    <source>
        <dbReference type="EMBL" id="EDS34558.1"/>
    </source>
</evidence>
<evidence type="ECO:0000256" key="4">
    <source>
        <dbReference type="ARBA" id="ARBA00022833"/>
    </source>
</evidence>
<feature type="domain" description="C2H2-type" evidence="7">
    <location>
        <begin position="968"/>
        <end position="995"/>
    </location>
</feature>
<feature type="domain" description="C2H2-type" evidence="7">
    <location>
        <begin position="651"/>
        <end position="674"/>
    </location>
</feature>
<dbReference type="EMBL" id="DS231840">
    <property type="protein sequence ID" value="EDS34558.1"/>
    <property type="molecule type" value="Genomic_DNA"/>
</dbReference>
<dbReference type="PANTHER" id="PTHR24379:SF127">
    <property type="entry name" value="BLOODY FINGERS-RELATED"/>
    <property type="match status" value="1"/>
</dbReference>
<dbReference type="PROSITE" id="PS50157">
    <property type="entry name" value="ZINC_FINGER_C2H2_2"/>
    <property type="match status" value="17"/>
</dbReference>
<feature type="domain" description="C2H2-type" evidence="7">
    <location>
        <begin position="996"/>
        <end position="1025"/>
    </location>
</feature>
<dbReference type="Gene3D" id="3.30.160.60">
    <property type="entry name" value="Classic Zinc Finger"/>
    <property type="match status" value="12"/>
</dbReference>
<dbReference type="Pfam" id="PF00096">
    <property type="entry name" value="zf-C2H2"/>
    <property type="match status" value="7"/>
</dbReference>
<dbReference type="AlphaFoldDB" id="B0W4Z2"/>
<dbReference type="Proteomes" id="UP000002320">
    <property type="component" value="Unassembled WGS sequence"/>
</dbReference>
<dbReference type="eggNOG" id="KOG1721">
    <property type="taxonomic scope" value="Eukaryota"/>
</dbReference>
<dbReference type="InParanoid" id="B0W4Z2"/>
<feature type="domain" description="C2H2-type" evidence="7">
    <location>
        <begin position="874"/>
        <end position="902"/>
    </location>
</feature>
<evidence type="ECO:0000313" key="10">
    <source>
        <dbReference type="Proteomes" id="UP000002320"/>
    </source>
</evidence>
<name>B0W4Z2_CULQU</name>
<feature type="domain" description="C2H2-type" evidence="7">
    <location>
        <begin position="697"/>
        <end position="725"/>
    </location>
</feature>
<evidence type="ECO:0000256" key="3">
    <source>
        <dbReference type="ARBA" id="ARBA00022771"/>
    </source>
</evidence>
<proteinExistence type="predicted"/>
<evidence type="ECO:0000256" key="6">
    <source>
        <dbReference type="SAM" id="MobiDB-lite"/>
    </source>
</evidence>